<dbReference type="EMBL" id="UINC01122843">
    <property type="protein sequence ID" value="SVC98907.1"/>
    <property type="molecule type" value="Genomic_DNA"/>
</dbReference>
<name>A0A382RPA2_9ZZZZ</name>
<sequence>MGKLSSPLTITLLIAANTLSGLRAVEAQAQSPRSEIVMEAVKGFTLREIGPAVMGGRIADIAVHPYKSSTWYLAVGSGGMWKTTNAGVTWDPIFDDQSVYSIGDIALDSSNPDVVWVGTGENVSGRHVGWGDGVYRSRNGGESWENMGLTDSQHIGKILVDPRDSDVVFVAAEGPLWSDGGDRGLYKTSDGGDTWRAVLEI</sequence>
<dbReference type="SUPFAM" id="SSF50939">
    <property type="entry name" value="Sialidases"/>
    <property type="match status" value="1"/>
</dbReference>
<dbReference type="InterPro" id="IPR015943">
    <property type="entry name" value="WD40/YVTN_repeat-like_dom_sf"/>
</dbReference>
<feature type="non-terminal residue" evidence="1">
    <location>
        <position position="201"/>
    </location>
</feature>
<dbReference type="Gene3D" id="2.130.10.10">
    <property type="entry name" value="YVTN repeat-like/Quinoprotein amine dehydrogenase"/>
    <property type="match status" value="1"/>
</dbReference>
<proteinExistence type="predicted"/>
<protein>
    <recommendedName>
        <fullName evidence="2">Sortilin N-terminal domain-containing protein</fullName>
    </recommendedName>
</protein>
<organism evidence="1">
    <name type="scientific">marine metagenome</name>
    <dbReference type="NCBI Taxonomy" id="408172"/>
    <lineage>
        <taxon>unclassified sequences</taxon>
        <taxon>metagenomes</taxon>
        <taxon>ecological metagenomes</taxon>
    </lineage>
</organism>
<dbReference type="AlphaFoldDB" id="A0A382RPA2"/>
<dbReference type="InterPro" id="IPR036278">
    <property type="entry name" value="Sialidase_sf"/>
</dbReference>
<reference evidence="1" key="1">
    <citation type="submission" date="2018-05" db="EMBL/GenBank/DDBJ databases">
        <authorList>
            <person name="Lanie J.A."/>
            <person name="Ng W.-L."/>
            <person name="Kazmierczak K.M."/>
            <person name="Andrzejewski T.M."/>
            <person name="Davidsen T.M."/>
            <person name="Wayne K.J."/>
            <person name="Tettelin H."/>
            <person name="Glass J.I."/>
            <person name="Rusch D."/>
            <person name="Podicherti R."/>
            <person name="Tsui H.-C.T."/>
            <person name="Winkler M.E."/>
        </authorList>
    </citation>
    <scope>NUCLEOTIDE SEQUENCE</scope>
</reference>
<accession>A0A382RPA2</accession>
<evidence type="ECO:0000313" key="1">
    <source>
        <dbReference type="EMBL" id="SVC98907.1"/>
    </source>
</evidence>
<evidence type="ECO:0008006" key="2">
    <source>
        <dbReference type="Google" id="ProtNLM"/>
    </source>
</evidence>
<gene>
    <name evidence="1" type="ORF">METZ01_LOCUS351761</name>
</gene>